<organism evidence="2">
    <name type="scientific">Papilio xuthus</name>
    <name type="common">Asian swallowtail butterfly</name>
    <dbReference type="NCBI Taxonomy" id="66420"/>
    <lineage>
        <taxon>Eukaryota</taxon>
        <taxon>Metazoa</taxon>
        <taxon>Ecdysozoa</taxon>
        <taxon>Arthropoda</taxon>
        <taxon>Hexapoda</taxon>
        <taxon>Insecta</taxon>
        <taxon>Pterygota</taxon>
        <taxon>Neoptera</taxon>
        <taxon>Endopterygota</taxon>
        <taxon>Lepidoptera</taxon>
        <taxon>Glossata</taxon>
        <taxon>Ditrysia</taxon>
        <taxon>Papilionoidea</taxon>
        <taxon>Papilionidae</taxon>
        <taxon>Papilioninae</taxon>
        <taxon>Papilio</taxon>
    </lineage>
</organism>
<evidence type="ECO:0000256" key="1">
    <source>
        <dbReference type="SAM" id="MobiDB-lite"/>
    </source>
</evidence>
<sequence length="34" mass="3826">MLLMLASHEVHHGEGVGRGHVTHPVRNTRIRSIQ</sequence>
<dbReference type="EMBL" id="AK402204">
    <property type="protein sequence ID" value="BAM18826.1"/>
    <property type="molecule type" value="mRNA"/>
</dbReference>
<proteinExistence type="evidence at transcript level"/>
<feature type="compositionally biased region" description="Basic residues" evidence="1">
    <location>
        <begin position="20"/>
        <end position="34"/>
    </location>
</feature>
<name>I4DLN6_PAPXU</name>
<dbReference type="AlphaFoldDB" id="I4DLN6"/>
<feature type="region of interest" description="Disordered" evidence="1">
    <location>
        <begin position="14"/>
        <end position="34"/>
    </location>
</feature>
<protein>
    <submittedName>
        <fullName evidence="2">Similar to Blimp-1</fullName>
    </submittedName>
</protein>
<evidence type="ECO:0000313" key="2">
    <source>
        <dbReference type="EMBL" id="BAM18826.1"/>
    </source>
</evidence>
<accession>I4DLN6</accession>
<reference evidence="2" key="1">
    <citation type="journal article" date="2012" name="BMC Biol.">
        <title>Comprehensive microarray-based analysis for stage-specific larval camouflage pattern-associated genes in the swallowtail butterfly, Papilio xuthus.</title>
        <authorList>
            <person name="Futahashi R."/>
            <person name="Shirataki H."/>
            <person name="Narita T."/>
            <person name="Mita K."/>
            <person name="Fujiwara H."/>
        </authorList>
    </citation>
    <scope>NUCLEOTIDE SEQUENCE</scope>
    <source>
        <tissue evidence="2">Epidermis</tissue>
    </source>
</reference>